<dbReference type="EMBL" id="JAEVHI010000001">
    <property type="protein sequence ID" value="KAG5304776.1"/>
    <property type="molecule type" value="Genomic_DNA"/>
</dbReference>
<protein>
    <recommendedName>
        <fullName evidence="4">Transmembrane protein</fullName>
    </recommendedName>
</protein>
<dbReference type="VEuPathDB" id="FungiDB:I7I52_03235"/>
<feature type="transmembrane region" description="Helical" evidence="1">
    <location>
        <begin position="108"/>
        <end position="128"/>
    </location>
</feature>
<reference evidence="2 3" key="1">
    <citation type="submission" date="2021-01" db="EMBL/GenBank/DDBJ databases">
        <title>Chromosome-level genome assembly of a human fungal pathogen reveals clustering of transcriptionally co-regulated genes.</title>
        <authorList>
            <person name="Voorhies M."/>
            <person name="Cohen S."/>
            <person name="Shea T.P."/>
            <person name="Petrus S."/>
            <person name="Munoz J.F."/>
            <person name="Poplawski S."/>
            <person name="Goldman W.E."/>
            <person name="Michael T."/>
            <person name="Cuomo C.A."/>
            <person name="Sil A."/>
            <person name="Beyhan S."/>
        </authorList>
    </citation>
    <scope>NUCLEOTIDE SEQUENCE [LARGE SCALE GENOMIC DNA]</scope>
    <source>
        <strain evidence="2 3">G184AR</strain>
    </source>
</reference>
<proteinExistence type="predicted"/>
<accession>A0A8H7Z8N6</accession>
<evidence type="ECO:0000256" key="1">
    <source>
        <dbReference type="SAM" id="Phobius"/>
    </source>
</evidence>
<sequence>MPVHLQASHASPFERAIHSCWLVKTVKQVSAASRTDSMFSPVRCVPEHRQFGFVCVSKREICKVAFQICVHKYLEQLCWPRYELRSIFYRNSILITALGDSLSLCLFLLHYFLFVPFHVIFLIWIFLLEDSIRLLLDYCYDAEFISRCQRMRI</sequence>
<gene>
    <name evidence="2" type="ORF">I7I52_03235</name>
</gene>
<dbReference type="Proteomes" id="UP000670092">
    <property type="component" value="Unassembled WGS sequence"/>
</dbReference>
<organism evidence="2 3">
    <name type="scientific">Ajellomyces capsulatus</name>
    <name type="common">Darling's disease fungus</name>
    <name type="synonym">Histoplasma capsulatum</name>
    <dbReference type="NCBI Taxonomy" id="5037"/>
    <lineage>
        <taxon>Eukaryota</taxon>
        <taxon>Fungi</taxon>
        <taxon>Dikarya</taxon>
        <taxon>Ascomycota</taxon>
        <taxon>Pezizomycotina</taxon>
        <taxon>Eurotiomycetes</taxon>
        <taxon>Eurotiomycetidae</taxon>
        <taxon>Onygenales</taxon>
        <taxon>Ajellomycetaceae</taxon>
        <taxon>Histoplasma</taxon>
    </lineage>
</organism>
<keyword evidence="1" id="KW-0472">Membrane</keyword>
<comment type="caution">
    <text evidence="2">The sequence shown here is derived from an EMBL/GenBank/DDBJ whole genome shotgun (WGS) entry which is preliminary data.</text>
</comment>
<dbReference type="AlphaFoldDB" id="A0A8H7Z8N6"/>
<keyword evidence="1" id="KW-0812">Transmembrane</keyword>
<keyword evidence="1" id="KW-1133">Transmembrane helix</keyword>
<evidence type="ECO:0008006" key="4">
    <source>
        <dbReference type="Google" id="ProtNLM"/>
    </source>
</evidence>
<evidence type="ECO:0000313" key="2">
    <source>
        <dbReference type="EMBL" id="KAG5304776.1"/>
    </source>
</evidence>
<evidence type="ECO:0000313" key="3">
    <source>
        <dbReference type="Proteomes" id="UP000670092"/>
    </source>
</evidence>
<name>A0A8H7Z8N6_AJECA</name>